<evidence type="ECO:0000256" key="3">
    <source>
        <dbReference type="ARBA" id="ARBA00012243"/>
    </source>
</evidence>
<evidence type="ECO:0000256" key="5">
    <source>
        <dbReference type="ARBA" id="ARBA00022793"/>
    </source>
</evidence>
<keyword evidence="9" id="KW-0456">Lyase</keyword>
<keyword evidence="11" id="KW-0670">Pyruvate</keyword>
<evidence type="ECO:0000256" key="11">
    <source>
        <dbReference type="ARBA" id="ARBA00023317"/>
    </source>
</evidence>
<keyword evidence="5" id="KW-0210">Decarboxylase</keyword>
<dbReference type="NCBIfam" id="NF003038">
    <property type="entry name" value="PRK03934.1"/>
    <property type="match status" value="1"/>
</dbReference>
<reference evidence="13 14" key="1">
    <citation type="submission" date="2018-04" db="EMBL/GenBank/DDBJ databases">
        <title>Novel Campyloabacter and Helicobacter Species and Strains.</title>
        <authorList>
            <person name="Mannion A.J."/>
            <person name="Shen Z."/>
            <person name="Fox J.G."/>
        </authorList>
    </citation>
    <scope>NUCLEOTIDE SEQUENCE [LARGE SCALE GENOMIC DNA]</scope>
    <source>
        <strain evidence="13 14">MIT 97-5075</strain>
    </source>
</reference>
<keyword evidence="8" id="KW-0594">Phospholipid biosynthesis</keyword>
<dbReference type="InterPro" id="IPR003817">
    <property type="entry name" value="PS_Dcarbxylase"/>
</dbReference>
<dbReference type="GO" id="GO:0004609">
    <property type="term" value="F:phosphatidylserine decarboxylase activity"/>
    <property type="evidence" value="ECO:0007669"/>
    <property type="project" value="UniProtKB-EC"/>
</dbReference>
<evidence type="ECO:0000256" key="9">
    <source>
        <dbReference type="ARBA" id="ARBA00023239"/>
    </source>
</evidence>
<evidence type="ECO:0000256" key="4">
    <source>
        <dbReference type="ARBA" id="ARBA00022516"/>
    </source>
</evidence>
<keyword evidence="14" id="KW-1185">Reference proteome</keyword>
<dbReference type="Proteomes" id="UP000256424">
    <property type="component" value="Unassembled WGS sequence"/>
</dbReference>
<evidence type="ECO:0000256" key="6">
    <source>
        <dbReference type="ARBA" id="ARBA00023098"/>
    </source>
</evidence>
<evidence type="ECO:0000256" key="12">
    <source>
        <dbReference type="ARBA" id="ARBA00024326"/>
    </source>
</evidence>
<keyword evidence="7" id="KW-0865">Zymogen</keyword>
<dbReference type="PANTHER" id="PTHR10067:SF6">
    <property type="entry name" value="PHOSPHATIDYLSERINE DECARBOXYLASE PROENZYME, MITOCHONDRIAL"/>
    <property type="match status" value="1"/>
</dbReference>
<name>A0A3D8IXY1_9HELI</name>
<evidence type="ECO:0000256" key="7">
    <source>
        <dbReference type="ARBA" id="ARBA00023145"/>
    </source>
</evidence>
<dbReference type="Pfam" id="PF02666">
    <property type="entry name" value="PS_Dcarbxylase"/>
    <property type="match status" value="1"/>
</dbReference>
<accession>A0A3D8IXY1</accession>
<keyword evidence="10" id="KW-1208">Phospholipid metabolism</keyword>
<dbReference type="GO" id="GO:0006646">
    <property type="term" value="P:phosphatidylethanolamine biosynthetic process"/>
    <property type="evidence" value="ECO:0007669"/>
    <property type="project" value="UniProtKB-UniPathway"/>
</dbReference>
<dbReference type="OrthoDB" id="9802030at2"/>
<dbReference type="EC" id="4.1.1.65" evidence="3"/>
<dbReference type="AlphaFoldDB" id="A0A3D8IXY1"/>
<evidence type="ECO:0000313" key="14">
    <source>
        <dbReference type="Proteomes" id="UP000256424"/>
    </source>
</evidence>
<comment type="caution">
    <text evidence="13">The sequence shown here is derived from an EMBL/GenBank/DDBJ whole genome shotgun (WGS) entry which is preliminary data.</text>
</comment>
<keyword evidence="6" id="KW-0443">Lipid metabolism</keyword>
<gene>
    <name evidence="13" type="ORF">CQA66_08935</name>
</gene>
<dbReference type="UniPathway" id="UPA00558"/>
<protein>
    <recommendedName>
        <fullName evidence="3">phosphatidylserine decarboxylase</fullName>
        <ecNumber evidence="3">4.1.1.65</ecNumber>
    </recommendedName>
</protein>
<evidence type="ECO:0000256" key="8">
    <source>
        <dbReference type="ARBA" id="ARBA00023209"/>
    </source>
</evidence>
<evidence type="ECO:0000313" key="13">
    <source>
        <dbReference type="EMBL" id="RDU69411.1"/>
    </source>
</evidence>
<evidence type="ECO:0000256" key="1">
    <source>
        <dbReference type="ARBA" id="ARBA00001928"/>
    </source>
</evidence>
<evidence type="ECO:0000256" key="10">
    <source>
        <dbReference type="ARBA" id="ARBA00023264"/>
    </source>
</evidence>
<comment type="cofactor">
    <cofactor evidence="1">
        <name>pyruvate</name>
        <dbReference type="ChEBI" id="CHEBI:15361"/>
    </cofactor>
</comment>
<evidence type="ECO:0000256" key="2">
    <source>
        <dbReference type="ARBA" id="ARBA00005189"/>
    </source>
</evidence>
<comment type="pathway">
    <text evidence="12">Phospholipid metabolism; phosphatidylethanolamine biosynthesis.</text>
</comment>
<organism evidence="13 14">
    <name type="scientific">Helicobacter aurati</name>
    <dbReference type="NCBI Taxonomy" id="137778"/>
    <lineage>
        <taxon>Bacteria</taxon>
        <taxon>Pseudomonadati</taxon>
        <taxon>Campylobacterota</taxon>
        <taxon>Epsilonproteobacteria</taxon>
        <taxon>Campylobacterales</taxon>
        <taxon>Helicobacteraceae</taxon>
        <taxon>Helicobacter</taxon>
    </lineage>
</organism>
<keyword evidence="4" id="KW-0444">Lipid biosynthesis</keyword>
<dbReference type="EMBL" id="NXLW01000029">
    <property type="protein sequence ID" value="RDU69411.1"/>
    <property type="molecule type" value="Genomic_DNA"/>
</dbReference>
<dbReference type="PANTHER" id="PTHR10067">
    <property type="entry name" value="PHOSPHATIDYLSERINE DECARBOXYLASE"/>
    <property type="match status" value="1"/>
</dbReference>
<sequence>MHQSNKLSRLFGKFAHKKFPKHLQRIINKTYINLFNIDLHEFEDYTHYESLNALFARTLKKPRTLESKPFNLISPTDSVIMESGSITNNTALQIKGKSYHVLELLYGYGAQYSNYADNTQPTHSLPLNLDSYNFLNLYLSPRDYHHYHAPCDLEILEARYFNGMLLPVNKKSLLNNSNLFVHNERVVLKVRLRYNASIAYFVAVGALNVGKICFNFDERIRSNAKEGNNIYTYENPLQYKAGENLGHFEMGSTVVLIAQAHWSIKTHDVVKMGQEIGTLPALQVL</sequence>
<comment type="pathway">
    <text evidence="2">Lipid metabolism.</text>
</comment>
<dbReference type="NCBIfam" id="TIGR00163">
    <property type="entry name" value="PS_decarb"/>
    <property type="match status" value="1"/>
</dbReference>
<dbReference type="InterPro" id="IPR033177">
    <property type="entry name" value="PSD-B"/>
</dbReference>
<proteinExistence type="predicted"/>